<gene>
    <name evidence="1" type="ORF">ACFQ1M_07255</name>
</gene>
<keyword evidence="2" id="KW-1185">Reference proteome</keyword>
<reference evidence="2" key="1">
    <citation type="journal article" date="2019" name="Int. J. Syst. Evol. Microbiol.">
        <title>The Global Catalogue of Microorganisms (GCM) 10K type strain sequencing project: providing services to taxonomists for standard genome sequencing and annotation.</title>
        <authorList>
            <consortium name="The Broad Institute Genomics Platform"/>
            <consortium name="The Broad Institute Genome Sequencing Center for Infectious Disease"/>
            <person name="Wu L."/>
            <person name="Ma J."/>
        </authorList>
    </citation>
    <scope>NUCLEOTIDE SEQUENCE [LARGE SCALE GENOMIC DNA]</scope>
    <source>
        <strain evidence="2">CCUG 62952</strain>
    </source>
</reference>
<evidence type="ECO:0000313" key="1">
    <source>
        <dbReference type="EMBL" id="MFD0861999.1"/>
    </source>
</evidence>
<accession>A0ABW3CXG3</accession>
<protein>
    <submittedName>
        <fullName evidence="1">Uncharacterized protein</fullName>
    </submittedName>
</protein>
<dbReference type="RefSeq" id="WP_386406072.1">
    <property type="nucleotide sequence ID" value="NZ_JBHTJH010000004.1"/>
</dbReference>
<sequence>MRTLQNIRRRIEFEMQRQEALKCSISEQLHQEKIFFIKNKRYAF</sequence>
<comment type="caution">
    <text evidence="1">The sequence shown here is derived from an EMBL/GenBank/DDBJ whole genome shotgun (WGS) entry which is preliminary data.</text>
</comment>
<evidence type="ECO:0000313" key="2">
    <source>
        <dbReference type="Proteomes" id="UP001596978"/>
    </source>
</evidence>
<proteinExistence type="predicted"/>
<name>A0ABW3CXG3_9FLAO</name>
<dbReference type="EMBL" id="JBHTJH010000004">
    <property type="protein sequence ID" value="MFD0861999.1"/>
    <property type="molecule type" value="Genomic_DNA"/>
</dbReference>
<organism evidence="1 2">
    <name type="scientific">Sungkyunkwania multivorans</name>
    <dbReference type="NCBI Taxonomy" id="1173618"/>
    <lineage>
        <taxon>Bacteria</taxon>
        <taxon>Pseudomonadati</taxon>
        <taxon>Bacteroidota</taxon>
        <taxon>Flavobacteriia</taxon>
        <taxon>Flavobacteriales</taxon>
        <taxon>Flavobacteriaceae</taxon>
        <taxon>Sungkyunkwania</taxon>
    </lineage>
</organism>
<dbReference type="Proteomes" id="UP001596978">
    <property type="component" value="Unassembled WGS sequence"/>
</dbReference>